<dbReference type="PROSITE" id="PS00107">
    <property type="entry name" value="PROTEIN_KINASE_ATP"/>
    <property type="match status" value="1"/>
</dbReference>
<dbReference type="GO" id="GO:0000407">
    <property type="term" value="C:phagophore assembly site"/>
    <property type="evidence" value="ECO:0007669"/>
    <property type="project" value="TreeGrafter"/>
</dbReference>
<sequence>MKQIGHYTYDEINCLGQGAYGKVYEGLNTLNNETVAIKKLDLILFEKDKYLRKQIVQEIEIMSKLNHKNIVKFVELLATKKSLFIVTEMCRSGDLKSLIASKNISEQQAIDIMLQILEGFKELIKSGVIHRDMKPANVLNDMGTVKIADFGFAKYVENYSSQLLKSCVGSPLYMAPQVLERHHYSTKCDIWSIGVIFYEMLHFDVPWKGRDEEDLLHNIKTQPLQFKNDLSTFSKEFLTITLVIEEENRASWNQLFDLSNTSVLQKSVSAEDINEESIQKLPTWVQRPSFQQRQDKKVEEQRYQQIEELQQLRKQLAYQHFIMAECYNEQINNEKNGELQQESIKQLINYLNDNIVKQSQDLIQTSLDLYSKFSQKNQLWKMQEQLNLEHNYYVQMQIDAKKLFDTNQLQGKPDDRLINEARNQLQKCKNSNIGCFNIVRFDKQLKLENMILIQIIENQNCQIYPTVQFQFFFIYRYNCYHNQFFIFQLFFHLINLIKIDSKIIRYQISIKIQMASANQQFSFFQDYALKKIQFVVDNIRYEYDNHRMLWSTDVIEEDDNPDEEINKEQLKKRGLKQIELREQVRQNEHTISKLASEIQLLNDNINKYQEKLQQSQAEQNQLIDEYVHEHLETEKIKAARERLDKLKRELGL</sequence>
<dbReference type="GO" id="GO:0000045">
    <property type="term" value="P:autophagosome assembly"/>
    <property type="evidence" value="ECO:0007669"/>
    <property type="project" value="TreeGrafter"/>
</dbReference>
<evidence type="ECO:0000256" key="6">
    <source>
        <dbReference type="SAM" id="Coils"/>
    </source>
</evidence>
<feature type="coiled-coil region" evidence="6">
    <location>
        <begin position="591"/>
        <end position="649"/>
    </location>
</feature>
<dbReference type="Proteomes" id="UP000688137">
    <property type="component" value="Unassembled WGS sequence"/>
</dbReference>
<evidence type="ECO:0000313" key="9">
    <source>
        <dbReference type="Proteomes" id="UP000688137"/>
    </source>
</evidence>
<feature type="domain" description="Protein kinase" evidence="7">
    <location>
        <begin position="9"/>
        <end position="264"/>
    </location>
</feature>
<keyword evidence="4 5" id="KW-0067">ATP-binding</keyword>
<dbReference type="EMBL" id="CAJJDM010000145">
    <property type="protein sequence ID" value="CAD8109688.1"/>
    <property type="molecule type" value="Genomic_DNA"/>
</dbReference>
<dbReference type="GO" id="GO:0005776">
    <property type="term" value="C:autophagosome"/>
    <property type="evidence" value="ECO:0007669"/>
    <property type="project" value="TreeGrafter"/>
</dbReference>
<evidence type="ECO:0000256" key="3">
    <source>
        <dbReference type="ARBA" id="ARBA00022777"/>
    </source>
</evidence>
<dbReference type="InterPro" id="IPR045269">
    <property type="entry name" value="Atg1-like"/>
</dbReference>
<organism evidence="8 9">
    <name type="scientific">Paramecium primaurelia</name>
    <dbReference type="NCBI Taxonomy" id="5886"/>
    <lineage>
        <taxon>Eukaryota</taxon>
        <taxon>Sar</taxon>
        <taxon>Alveolata</taxon>
        <taxon>Ciliophora</taxon>
        <taxon>Intramacronucleata</taxon>
        <taxon>Oligohymenophorea</taxon>
        <taxon>Peniculida</taxon>
        <taxon>Parameciidae</taxon>
        <taxon>Paramecium</taxon>
    </lineage>
</organism>
<evidence type="ECO:0000256" key="2">
    <source>
        <dbReference type="ARBA" id="ARBA00022741"/>
    </source>
</evidence>
<dbReference type="OMA" id="FIVTEMC"/>
<dbReference type="GO" id="GO:0005829">
    <property type="term" value="C:cytosol"/>
    <property type="evidence" value="ECO:0007669"/>
    <property type="project" value="TreeGrafter"/>
</dbReference>
<evidence type="ECO:0000259" key="7">
    <source>
        <dbReference type="PROSITE" id="PS50011"/>
    </source>
</evidence>
<feature type="binding site" evidence="5">
    <location>
        <position position="39"/>
    </location>
    <ligand>
        <name>ATP</name>
        <dbReference type="ChEBI" id="CHEBI:30616"/>
    </ligand>
</feature>
<keyword evidence="6" id="KW-0175">Coiled coil</keyword>
<evidence type="ECO:0000313" key="8">
    <source>
        <dbReference type="EMBL" id="CAD8109688.1"/>
    </source>
</evidence>
<dbReference type="GO" id="GO:0016020">
    <property type="term" value="C:membrane"/>
    <property type="evidence" value="ECO:0007669"/>
    <property type="project" value="TreeGrafter"/>
</dbReference>
<name>A0A8S1Q2J5_PARPR</name>
<reference evidence="8" key="1">
    <citation type="submission" date="2021-01" db="EMBL/GenBank/DDBJ databases">
        <authorList>
            <consortium name="Genoscope - CEA"/>
            <person name="William W."/>
        </authorList>
    </citation>
    <scope>NUCLEOTIDE SEQUENCE</scope>
</reference>
<dbReference type="GO" id="GO:0005524">
    <property type="term" value="F:ATP binding"/>
    <property type="evidence" value="ECO:0007669"/>
    <property type="project" value="UniProtKB-UniRule"/>
</dbReference>
<dbReference type="GO" id="GO:0004674">
    <property type="term" value="F:protein serine/threonine kinase activity"/>
    <property type="evidence" value="ECO:0007669"/>
    <property type="project" value="InterPro"/>
</dbReference>
<keyword evidence="1" id="KW-0808">Transferase</keyword>
<evidence type="ECO:0000256" key="4">
    <source>
        <dbReference type="ARBA" id="ARBA00022840"/>
    </source>
</evidence>
<dbReference type="AlphaFoldDB" id="A0A8S1Q2J5"/>
<evidence type="ECO:0000256" key="1">
    <source>
        <dbReference type="ARBA" id="ARBA00022679"/>
    </source>
</evidence>
<protein>
    <recommendedName>
        <fullName evidence="7">Protein kinase domain-containing protein</fullName>
    </recommendedName>
</protein>
<accession>A0A8S1Q2J5</accession>
<comment type="caution">
    <text evidence="8">The sequence shown here is derived from an EMBL/GenBank/DDBJ whole genome shotgun (WGS) entry which is preliminary data.</text>
</comment>
<dbReference type="GO" id="GO:0010506">
    <property type="term" value="P:regulation of autophagy"/>
    <property type="evidence" value="ECO:0007669"/>
    <property type="project" value="InterPro"/>
</dbReference>
<gene>
    <name evidence="8" type="ORF">PPRIM_AZ9-3.1.T1410112</name>
</gene>
<dbReference type="PANTHER" id="PTHR24348">
    <property type="entry name" value="SERINE/THREONINE-PROTEIN KINASE UNC-51-RELATED"/>
    <property type="match status" value="1"/>
</dbReference>
<dbReference type="SMART" id="SM00220">
    <property type="entry name" value="S_TKc"/>
    <property type="match status" value="1"/>
</dbReference>
<dbReference type="InterPro" id="IPR017441">
    <property type="entry name" value="Protein_kinase_ATP_BS"/>
</dbReference>
<dbReference type="InterPro" id="IPR000719">
    <property type="entry name" value="Prot_kinase_dom"/>
</dbReference>
<keyword evidence="2 5" id="KW-0547">Nucleotide-binding</keyword>
<dbReference type="Pfam" id="PF00069">
    <property type="entry name" value="Pkinase"/>
    <property type="match status" value="1"/>
</dbReference>
<keyword evidence="9" id="KW-1185">Reference proteome</keyword>
<dbReference type="PROSITE" id="PS50011">
    <property type="entry name" value="PROTEIN_KINASE_DOM"/>
    <property type="match status" value="1"/>
</dbReference>
<keyword evidence="3" id="KW-0418">Kinase</keyword>
<evidence type="ECO:0000256" key="5">
    <source>
        <dbReference type="PROSITE-ProRule" id="PRU10141"/>
    </source>
</evidence>
<dbReference type="PANTHER" id="PTHR24348:SF22">
    <property type="entry name" value="NON-SPECIFIC SERINE_THREONINE PROTEIN KINASE"/>
    <property type="match status" value="1"/>
</dbReference>
<proteinExistence type="predicted"/>